<evidence type="ECO:0000313" key="1">
    <source>
        <dbReference type="EMBL" id="GLS18119.1"/>
    </source>
</evidence>
<dbReference type="Proteomes" id="UP001156882">
    <property type="component" value="Unassembled WGS sequence"/>
</dbReference>
<gene>
    <name evidence="1" type="ORF">GCM10007874_11350</name>
</gene>
<name>A0ABQ6CHC4_9HYPH</name>
<sequence length="117" mass="12557">MANEPKIVAALSIENLPGEAKVNFLGEGDVAHSAVFTHKAATDLIRLLFMRPPGHEVTVNVTASKSGLKATGEVAVVLKTAEFGSIAIKVDQRAIDFLRRELIHCENVLKAQSSAKH</sequence>
<keyword evidence="2" id="KW-1185">Reference proteome</keyword>
<dbReference type="EMBL" id="BSPC01000009">
    <property type="protein sequence ID" value="GLS18119.1"/>
    <property type="molecule type" value="Genomic_DNA"/>
</dbReference>
<organism evidence="1 2">
    <name type="scientific">Labrys miyagiensis</name>
    <dbReference type="NCBI Taxonomy" id="346912"/>
    <lineage>
        <taxon>Bacteria</taxon>
        <taxon>Pseudomonadati</taxon>
        <taxon>Pseudomonadota</taxon>
        <taxon>Alphaproteobacteria</taxon>
        <taxon>Hyphomicrobiales</taxon>
        <taxon>Xanthobacteraceae</taxon>
        <taxon>Labrys</taxon>
    </lineage>
</organism>
<evidence type="ECO:0000313" key="2">
    <source>
        <dbReference type="Proteomes" id="UP001156882"/>
    </source>
</evidence>
<dbReference type="RefSeq" id="WP_284310941.1">
    <property type="nucleotide sequence ID" value="NZ_BSPC01000009.1"/>
</dbReference>
<comment type="caution">
    <text evidence="1">The sequence shown here is derived from an EMBL/GenBank/DDBJ whole genome shotgun (WGS) entry which is preliminary data.</text>
</comment>
<accession>A0ABQ6CHC4</accession>
<proteinExistence type="predicted"/>
<reference evidence="2" key="1">
    <citation type="journal article" date="2019" name="Int. J. Syst. Evol. Microbiol.">
        <title>The Global Catalogue of Microorganisms (GCM) 10K type strain sequencing project: providing services to taxonomists for standard genome sequencing and annotation.</title>
        <authorList>
            <consortium name="The Broad Institute Genomics Platform"/>
            <consortium name="The Broad Institute Genome Sequencing Center for Infectious Disease"/>
            <person name="Wu L."/>
            <person name="Ma J."/>
        </authorList>
    </citation>
    <scope>NUCLEOTIDE SEQUENCE [LARGE SCALE GENOMIC DNA]</scope>
    <source>
        <strain evidence="2">NBRC 101365</strain>
    </source>
</reference>
<protein>
    <submittedName>
        <fullName evidence="1">Uncharacterized protein</fullName>
    </submittedName>
</protein>